<evidence type="ECO:0000313" key="1">
    <source>
        <dbReference type="EMBL" id="TFV74600.1"/>
    </source>
</evidence>
<dbReference type="AlphaFoldDB" id="A0A4Y9P2K7"/>
<name>A0A4Y9P2K7_9BRAD</name>
<protein>
    <recommendedName>
        <fullName evidence="3">DUF4340 domain-containing protein</fullName>
    </recommendedName>
</protein>
<comment type="caution">
    <text evidence="1">The sequence shown here is derived from an EMBL/GenBank/DDBJ whole genome shotgun (WGS) entry which is preliminary data.</text>
</comment>
<organism evidence="1 2">
    <name type="scientific">Bradyrhizobium frederickii</name>
    <dbReference type="NCBI Taxonomy" id="2560054"/>
    <lineage>
        <taxon>Bacteria</taxon>
        <taxon>Pseudomonadati</taxon>
        <taxon>Pseudomonadota</taxon>
        <taxon>Alphaproteobacteria</taxon>
        <taxon>Hyphomicrobiales</taxon>
        <taxon>Nitrobacteraceae</taxon>
        <taxon>Bradyrhizobium</taxon>
    </lineage>
</organism>
<accession>A0A4Y9P2K7</accession>
<gene>
    <name evidence="1" type="ORF">E4K64_17295</name>
</gene>
<reference evidence="1 2" key="1">
    <citation type="submission" date="2019-03" db="EMBL/GenBank/DDBJ databases">
        <title>Bradyrhizobium strains diversity.</title>
        <authorList>
            <person name="Urquiaga M.C.O."/>
            <person name="Hungria M."/>
            <person name="Delamuta J.R.M."/>
            <person name="Klepa M.S."/>
        </authorList>
    </citation>
    <scope>NUCLEOTIDE SEQUENCE [LARGE SCALE GENOMIC DNA]</scope>
    <source>
        <strain evidence="1 2">CNPSo 3426</strain>
    </source>
</reference>
<sequence length="176" mass="19105">MLHPVLAALALLYLAAMVVSGAMPVQRQLVRFEAKGVLKRAPEEITRVELSRGTRRVTLLRASETAWATPDGVDIGTAGLRVSRAVQIMHNSGPVREIEAAELAGSDPAPFGLDPPQLSVKLYGGDGEPVLSARFGEFNPEGYLQYMRIDGNPRLYLMSRFVGGEWAEVMTEAAAR</sequence>
<proteinExistence type="predicted"/>
<dbReference type="RefSeq" id="WP_135164587.1">
    <property type="nucleotide sequence ID" value="NZ_SPQS01000009.1"/>
</dbReference>
<dbReference type="Proteomes" id="UP000297700">
    <property type="component" value="Unassembled WGS sequence"/>
</dbReference>
<dbReference type="EMBL" id="SPQS01000009">
    <property type="protein sequence ID" value="TFV74600.1"/>
    <property type="molecule type" value="Genomic_DNA"/>
</dbReference>
<evidence type="ECO:0008006" key="3">
    <source>
        <dbReference type="Google" id="ProtNLM"/>
    </source>
</evidence>
<evidence type="ECO:0000313" key="2">
    <source>
        <dbReference type="Proteomes" id="UP000297700"/>
    </source>
</evidence>